<keyword evidence="2" id="KW-1133">Transmembrane helix</keyword>
<evidence type="ECO:0000256" key="2">
    <source>
        <dbReference type="SAM" id="Phobius"/>
    </source>
</evidence>
<feature type="transmembrane region" description="Helical" evidence="2">
    <location>
        <begin position="56"/>
        <end position="76"/>
    </location>
</feature>
<keyword evidence="4" id="KW-1185">Reference proteome</keyword>
<feature type="transmembrane region" description="Helical" evidence="2">
    <location>
        <begin position="153"/>
        <end position="169"/>
    </location>
</feature>
<proteinExistence type="predicted"/>
<feature type="transmembrane region" description="Helical" evidence="2">
    <location>
        <begin position="458"/>
        <end position="491"/>
    </location>
</feature>
<feature type="transmembrane region" description="Helical" evidence="2">
    <location>
        <begin position="344"/>
        <end position="369"/>
    </location>
</feature>
<feature type="transmembrane region" description="Helical" evidence="2">
    <location>
        <begin position="637"/>
        <end position="659"/>
    </location>
</feature>
<feature type="transmembrane region" description="Helical" evidence="2">
    <location>
        <begin position="312"/>
        <end position="332"/>
    </location>
</feature>
<gene>
    <name evidence="3" type="ORF">AB1Y20_018694</name>
</gene>
<feature type="transmembrane region" description="Helical" evidence="2">
    <location>
        <begin position="671"/>
        <end position="693"/>
    </location>
</feature>
<evidence type="ECO:0000256" key="1">
    <source>
        <dbReference type="SAM" id="MobiDB-lite"/>
    </source>
</evidence>
<feature type="transmembrane region" description="Helical" evidence="2">
    <location>
        <begin position="498"/>
        <end position="516"/>
    </location>
</feature>
<accession>A0AB34JP04</accession>
<comment type="caution">
    <text evidence="3">The sequence shown here is derived from an EMBL/GenBank/DDBJ whole genome shotgun (WGS) entry which is preliminary data.</text>
</comment>
<keyword evidence="2" id="KW-0472">Membrane</keyword>
<organism evidence="3 4">
    <name type="scientific">Prymnesium parvum</name>
    <name type="common">Toxic golden alga</name>
    <dbReference type="NCBI Taxonomy" id="97485"/>
    <lineage>
        <taxon>Eukaryota</taxon>
        <taxon>Haptista</taxon>
        <taxon>Haptophyta</taxon>
        <taxon>Prymnesiophyceae</taxon>
        <taxon>Prymnesiales</taxon>
        <taxon>Prymnesiaceae</taxon>
        <taxon>Prymnesium</taxon>
    </lineage>
</organism>
<feature type="region of interest" description="Disordered" evidence="1">
    <location>
        <begin position="1"/>
        <end position="50"/>
    </location>
</feature>
<feature type="transmembrane region" description="Helical" evidence="2">
    <location>
        <begin position="126"/>
        <end position="147"/>
    </location>
</feature>
<feature type="transmembrane region" description="Helical" evidence="2">
    <location>
        <begin position="390"/>
        <end position="412"/>
    </location>
</feature>
<feature type="transmembrane region" description="Helical" evidence="2">
    <location>
        <begin position="181"/>
        <end position="204"/>
    </location>
</feature>
<name>A0AB34JP04_PRYPA</name>
<feature type="transmembrane region" description="Helical" evidence="2">
    <location>
        <begin position="96"/>
        <end position="114"/>
    </location>
</feature>
<evidence type="ECO:0008006" key="5">
    <source>
        <dbReference type="Google" id="ProtNLM"/>
    </source>
</evidence>
<dbReference type="AlphaFoldDB" id="A0AB34JP04"/>
<protein>
    <recommendedName>
        <fullName evidence="5">Glycerophosphocholine acyltransferase 1</fullName>
    </recommendedName>
</protein>
<sequence length="859" mass="94446">MELPQRPAWPAEAGDPPHAHGAPSGVVAESPPGTPSAPLPPAPTDSPQATADRPPWISILASTCLIMGETMVFLLLFSDIFYGAEVFNALSVNSANAYACVNGSFLLFVLIYVLDFSYWKGSTGVLLRRVFTFLCFAGAVVGALLYTNVYPELPLAMLFLVIPLSAFVMRDVLFRRMPVAMLLYTMSFNFCLSASVSIIIWAAWMVDGNQWSHENQEEWAEYLKCDERENREDDATSGGVCRAVVILWISPVALFGSLSVLSSTCLLLGRSIQQSLRLNTSAYTAESGDTGTKSPASPGSPEQKASHLAASIIARLLKGSVAMGLIGMYSSATLVGGELGMTKAFYAMCLAMLLAILILCVVSFSWQVVEASISQNKLVRKLVSMLQSQVGRGFLVFIGTPLFVVVLILSFLNQRVRLLRNAYGCSSVAIKQEDKKQLFTSLMTSQLRSMAAWPWFEILSWAASWAIIFGWVLSGYVITLAYLIFASLIYFLKYQASLHWMVVSVIFFFFGEFMFLNPAIPGPAVYLTAGVLLVPIMVDADEPTGDIIPPLMWACGLCYIMKLVAHVGQQKIFGETLGSKPSVRSLVSPNSTTMRAIRYVLEQRGLSIGKLLVLCGGPDWPTSVLCGLLKLNMWQMLLGLTPMIFFIAPSVAAGAFQYYGPNWGGVWDSLSAFLIQFVLVLAAALMGLALYFIDQASTHHADELAAYPLDEEVDAYERQQKERHAAVARVTGLEILPLRLKLVLFGGKACLLLSAYISMSDQFVSNLAWADFKITEHPYEVLCFQAKTRESPDELDLRAHVINGSYVPECWNPHIKPLGYLAYSLLAVEFICHRFFRSWLTSRLNGSGCRSVDQAPLES</sequence>
<reference evidence="3 4" key="1">
    <citation type="journal article" date="2024" name="Science">
        <title>Giant polyketide synthase enzymes in the biosynthesis of giant marine polyether toxins.</title>
        <authorList>
            <person name="Fallon T.R."/>
            <person name="Shende V.V."/>
            <person name="Wierzbicki I.H."/>
            <person name="Pendleton A.L."/>
            <person name="Watervoot N.F."/>
            <person name="Auber R.P."/>
            <person name="Gonzalez D.J."/>
            <person name="Wisecaver J.H."/>
            <person name="Moore B.S."/>
        </authorList>
    </citation>
    <scope>NUCLEOTIDE SEQUENCE [LARGE SCALE GENOMIC DNA]</scope>
    <source>
        <strain evidence="3 4">12B1</strain>
    </source>
</reference>
<evidence type="ECO:0000313" key="4">
    <source>
        <dbReference type="Proteomes" id="UP001515480"/>
    </source>
</evidence>
<dbReference type="EMBL" id="JBGBPQ010000005">
    <property type="protein sequence ID" value="KAL1523769.1"/>
    <property type="molecule type" value="Genomic_DNA"/>
</dbReference>
<evidence type="ECO:0000313" key="3">
    <source>
        <dbReference type="EMBL" id="KAL1523769.1"/>
    </source>
</evidence>
<feature type="compositionally biased region" description="Pro residues" evidence="1">
    <location>
        <begin position="32"/>
        <end position="44"/>
    </location>
</feature>
<keyword evidence="2" id="KW-0812">Transmembrane</keyword>
<dbReference type="Proteomes" id="UP001515480">
    <property type="component" value="Unassembled WGS sequence"/>
</dbReference>
<feature type="transmembrane region" description="Helical" evidence="2">
    <location>
        <begin position="245"/>
        <end position="268"/>
    </location>
</feature>